<dbReference type="GO" id="GO:0005524">
    <property type="term" value="F:ATP binding"/>
    <property type="evidence" value="ECO:0007669"/>
    <property type="project" value="InterPro"/>
</dbReference>
<dbReference type="EMBL" id="JADFTS010000007">
    <property type="protein sequence ID" value="KAF9597572.1"/>
    <property type="molecule type" value="Genomic_DNA"/>
</dbReference>
<keyword evidence="1" id="KW-0505">Motor protein</keyword>
<dbReference type="InterPro" id="IPR027417">
    <property type="entry name" value="P-loop_NTPase"/>
</dbReference>
<dbReference type="PANTHER" id="PTHR47972">
    <property type="entry name" value="KINESIN-LIKE PROTEIN KLP-3"/>
    <property type="match status" value="1"/>
</dbReference>
<evidence type="ECO:0000256" key="1">
    <source>
        <dbReference type="ARBA" id="ARBA00023175"/>
    </source>
</evidence>
<dbReference type="Proteomes" id="UP000631114">
    <property type="component" value="Unassembled WGS sequence"/>
</dbReference>
<dbReference type="InterPro" id="IPR027640">
    <property type="entry name" value="Kinesin-like_fam"/>
</dbReference>
<dbReference type="GO" id="GO:0007018">
    <property type="term" value="P:microtubule-based movement"/>
    <property type="evidence" value="ECO:0007669"/>
    <property type="project" value="InterPro"/>
</dbReference>
<name>A0A835HFY4_9MAGN</name>
<feature type="domain" description="Kinesin motor" evidence="3">
    <location>
        <begin position="1"/>
        <end position="151"/>
    </location>
</feature>
<dbReference type="AlphaFoldDB" id="A0A835HFY4"/>
<dbReference type="InterPro" id="IPR036961">
    <property type="entry name" value="Kinesin_motor_dom_sf"/>
</dbReference>
<comment type="caution">
    <text evidence="2">Lacks conserved residue(s) required for the propagation of feature annotation.</text>
</comment>
<comment type="similarity">
    <text evidence="2">Belongs to the TRAFAC class myosin-kinesin ATPase superfamily. Kinesin family.</text>
</comment>
<dbReference type="PANTHER" id="PTHR47972:SF18">
    <property type="entry name" value="KINESIN-LIKE PROTEIN KIN-14R"/>
    <property type="match status" value="1"/>
</dbReference>
<comment type="caution">
    <text evidence="4">The sequence shown here is derived from an EMBL/GenBank/DDBJ whole genome shotgun (WGS) entry which is preliminary data.</text>
</comment>
<evidence type="ECO:0000259" key="3">
    <source>
        <dbReference type="PROSITE" id="PS50067"/>
    </source>
</evidence>
<dbReference type="GO" id="GO:0003777">
    <property type="term" value="F:microtubule motor activity"/>
    <property type="evidence" value="ECO:0007669"/>
    <property type="project" value="InterPro"/>
</dbReference>
<dbReference type="GO" id="GO:0008017">
    <property type="term" value="F:microtubule binding"/>
    <property type="evidence" value="ECO:0007669"/>
    <property type="project" value="InterPro"/>
</dbReference>
<keyword evidence="5" id="KW-1185">Reference proteome</keyword>
<dbReference type="OrthoDB" id="1930379at2759"/>
<dbReference type="Pfam" id="PF00225">
    <property type="entry name" value="Kinesin"/>
    <property type="match status" value="1"/>
</dbReference>
<evidence type="ECO:0000313" key="4">
    <source>
        <dbReference type="EMBL" id="KAF9597572.1"/>
    </source>
</evidence>
<dbReference type="GO" id="GO:0015630">
    <property type="term" value="C:microtubule cytoskeleton"/>
    <property type="evidence" value="ECO:0007669"/>
    <property type="project" value="TreeGrafter"/>
</dbReference>
<reference evidence="4 5" key="1">
    <citation type="submission" date="2020-10" db="EMBL/GenBank/DDBJ databases">
        <title>The Coptis chinensis genome and diversification of protoberbering-type alkaloids.</title>
        <authorList>
            <person name="Wang B."/>
            <person name="Shu S."/>
            <person name="Song C."/>
            <person name="Liu Y."/>
        </authorList>
    </citation>
    <scope>NUCLEOTIDE SEQUENCE [LARGE SCALE GENOMIC DNA]</scope>
    <source>
        <strain evidence="4">HL-2020</strain>
        <tissue evidence="4">Leaf</tissue>
    </source>
</reference>
<evidence type="ECO:0000256" key="2">
    <source>
        <dbReference type="PROSITE-ProRule" id="PRU00283"/>
    </source>
</evidence>
<proteinExistence type="inferred from homology"/>
<dbReference type="Gene3D" id="3.40.850.10">
    <property type="entry name" value="Kinesin motor domain"/>
    <property type="match status" value="1"/>
</dbReference>
<accession>A0A835HFY4</accession>
<evidence type="ECO:0000313" key="5">
    <source>
        <dbReference type="Proteomes" id="UP000631114"/>
    </source>
</evidence>
<gene>
    <name evidence="4" type="ORF">IFM89_019890</name>
</gene>
<protein>
    <recommendedName>
        <fullName evidence="3">Kinesin motor domain-containing protein</fullName>
    </recommendedName>
</protein>
<dbReference type="SUPFAM" id="SSF52540">
    <property type="entry name" value="P-loop containing nucleoside triphosphate hydrolases"/>
    <property type="match status" value="1"/>
</dbReference>
<dbReference type="PROSITE" id="PS50067">
    <property type="entry name" value="KINESIN_MOTOR_2"/>
    <property type="match status" value="1"/>
</dbReference>
<organism evidence="4 5">
    <name type="scientific">Coptis chinensis</name>
    <dbReference type="NCBI Taxonomy" id="261450"/>
    <lineage>
        <taxon>Eukaryota</taxon>
        <taxon>Viridiplantae</taxon>
        <taxon>Streptophyta</taxon>
        <taxon>Embryophyta</taxon>
        <taxon>Tracheophyta</taxon>
        <taxon>Spermatophyta</taxon>
        <taxon>Magnoliopsida</taxon>
        <taxon>Ranunculales</taxon>
        <taxon>Ranunculaceae</taxon>
        <taxon>Coptidoideae</taxon>
        <taxon>Coptis</taxon>
    </lineage>
</organism>
<dbReference type="InterPro" id="IPR001752">
    <property type="entry name" value="Kinesin_motor_dom"/>
</dbReference>
<sequence length="151" mass="17233">MEGIERNRGVNYRTLEELFKIAKERNKTFAYNISVSVLEVYNEQIRDLLANSPTSKNIEFMPITTDGFGCRLEIRQVSEGVHHVPGIVEAKVENIKEVWDVLQAGSNARAIGSNNVNEHSSQSHWSVDTQNLYSFSFLFFLFSLQHISLLL</sequence>